<dbReference type="PROSITE" id="PS00411">
    <property type="entry name" value="KINESIN_MOTOR_1"/>
    <property type="match status" value="1"/>
</dbReference>
<keyword evidence="11" id="KW-1185">Reference proteome</keyword>
<keyword evidence="8" id="KW-0812">Transmembrane</keyword>
<protein>
    <recommendedName>
        <fullName evidence="6">Kinesin-like protein</fullName>
    </recommendedName>
</protein>
<feature type="region of interest" description="Disordered" evidence="7">
    <location>
        <begin position="486"/>
        <end position="513"/>
    </location>
</feature>
<dbReference type="GO" id="GO:0008017">
    <property type="term" value="F:microtubule binding"/>
    <property type="evidence" value="ECO:0007669"/>
    <property type="project" value="InterPro"/>
</dbReference>
<evidence type="ECO:0000259" key="9">
    <source>
        <dbReference type="PROSITE" id="PS50067"/>
    </source>
</evidence>
<keyword evidence="3" id="KW-0175">Coiled coil</keyword>
<dbReference type="PANTHER" id="PTHR47968">
    <property type="entry name" value="CENTROMERE PROTEIN E"/>
    <property type="match status" value="1"/>
</dbReference>
<name>A0A8J5MH59_9STRA</name>
<evidence type="ECO:0000313" key="11">
    <source>
        <dbReference type="Proteomes" id="UP000709295"/>
    </source>
</evidence>
<dbReference type="GO" id="GO:0003777">
    <property type="term" value="F:microtubule motor activity"/>
    <property type="evidence" value="ECO:0007669"/>
    <property type="project" value="InterPro"/>
</dbReference>
<dbReference type="GO" id="GO:0007018">
    <property type="term" value="P:microtubule-based movement"/>
    <property type="evidence" value="ECO:0007669"/>
    <property type="project" value="InterPro"/>
</dbReference>
<evidence type="ECO:0000256" key="8">
    <source>
        <dbReference type="SAM" id="Phobius"/>
    </source>
</evidence>
<dbReference type="AlphaFoldDB" id="A0A8J5MH59"/>
<keyword evidence="6" id="KW-0493">Microtubule</keyword>
<keyword evidence="1 6" id="KW-0547">Nucleotide-binding</keyword>
<evidence type="ECO:0000256" key="5">
    <source>
        <dbReference type="PROSITE-ProRule" id="PRU00283"/>
    </source>
</evidence>
<organism evidence="10 11">
    <name type="scientific">Phytophthora aleatoria</name>
    <dbReference type="NCBI Taxonomy" id="2496075"/>
    <lineage>
        <taxon>Eukaryota</taxon>
        <taxon>Sar</taxon>
        <taxon>Stramenopiles</taxon>
        <taxon>Oomycota</taxon>
        <taxon>Peronosporomycetes</taxon>
        <taxon>Peronosporales</taxon>
        <taxon>Peronosporaceae</taxon>
        <taxon>Phytophthora</taxon>
    </lineage>
</organism>
<comment type="similarity">
    <text evidence="5 6">Belongs to the TRAFAC class myosin-kinesin ATPase superfamily. Kinesin family.</text>
</comment>
<keyword evidence="8" id="KW-0472">Membrane</keyword>
<dbReference type="PROSITE" id="PS50067">
    <property type="entry name" value="KINESIN_MOTOR_2"/>
    <property type="match status" value="1"/>
</dbReference>
<feature type="domain" description="Kinesin motor" evidence="9">
    <location>
        <begin position="230"/>
        <end position="431"/>
    </location>
</feature>
<accession>A0A8J5MH59</accession>
<dbReference type="Pfam" id="PF00225">
    <property type="entry name" value="Kinesin"/>
    <property type="match status" value="1"/>
</dbReference>
<dbReference type="InterPro" id="IPR019821">
    <property type="entry name" value="Kinesin_motor_CS"/>
</dbReference>
<feature type="transmembrane region" description="Helical" evidence="8">
    <location>
        <begin position="89"/>
        <end position="110"/>
    </location>
</feature>
<dbReference type="InterPro" id="IPR001752">
    <property type="entry name" value="Kinesin_motor_dom"/>
</dbReference>
<keyword evidence="4 6" id="KW-0505">Motor protein</keyword>
<evidence type="ECO:0000256" key="1">
    <source>
        <dbReference type="ARBA" id="ARBA00022741"/>
    </source>
</evidence>
<comment type="caution">
    <text evidence="5">Lacks conserved residue(s) required for the propagation of feature annotation.</text>
</comment>
<comment type="caution">
    <text evidence="10">The sequence shown here is derived from an EMBL/GenBank/DDBJ whole genome shotgun (WGS) entry which is preliminary data.</text>
</comment>
<dbReference type="Proteomes" id="UP000709295">
    <property type="component" value="Unassembled WGS sequence"/>
</dbReference>
<feature type="compositionally biased region" description="Polar residues" evidence="7">
    <location>
        <begin position="502"/>
        <end position="513"/>
    </location>
</feature>
<dbReference type="EMBL" id="JAENGY010000167">
    <property type="protein sequence ID" value="KAG6971012.1"/>
    <property type="molecule type" value="Genomic_DNA"/>
</dbReference>
<evidence type="ECO:0000256" key="7">
    <source>
        <dbReference type="SAM" id="MobiDB-lite"/>
    </source>
</evidence>
<keyword evidence="8" id="KW-1133">Transmembrane helix</keyword>
<reference evidence="10" key="1">
    <citation type="submission" date="2021-01" db="EMBL/GenBank/DDBJ databases">
        <title>Phytophthora aleatoria, a newly-described species from Pinus radiata is distinct from Phytophthora cactorum isolates based on comparative genomics.</title>
        <authorList>
            <person name="Mcdougal R."/>
            <person name="Panda P."/>
            <person name="Williams N."/>
            <person name="Studholme D.J."/>
        </authorList>
    </citation>
    <scope>NUCLEOTIDE SEQUENCE</scope>
    <source>
        <strain evidence="10">NZFS 4037</strain>
    </source>
</reference>
<dbReference type="InterPro" id="IPR027640">
    <property type="entry name" value="Kinesin-like_fam"/>
</dbReference>
<feature type="region of interest" description="Disordered" evidence="7">
    <location>
        <begin position="1"/>
        <end position="20"/>
    </location>
</feature>
<evidence type="ECO:0000256" key="4">
    <source>
        <dbReference type="ARBA" id="ARBA00023175"/>
    </source>
</evidence>
<keyword evidence="2 6" id="KW-0067">ATP-binding</keyword>
<sequence length="581" mass="65257">MGRQVVIPQQSAPAKDSTTDDTKDVAYWSRVLVVPSRSRQVSRLLLEKALVLTDGVQLFALMWQLFRATGAAMGSTSQSFSLWGEMPHYWLYALVWTLVPWTGVLVLQIAKRTWTKQGRSDFLLLGVTWENVLLQILQFLYVPVGLPVLRLVNCNADGGVSVDPTGFLVGLPWILRRRIRESMVHSSVEKHERFVQGKELEFILSTSDTYLELYMPQFASFRRHSVEMPIYNNDVYDLLQDNKKRMKDPLAVREMIKGNAKQIYVSGLSEFRVTNLQETLQLLKTGNRNRTIRATTYNEKSSRSHALLQLSIEVESRGLESATTIIRRAKLNLVDLAGSEKWDSAVVAGSDRSKELTSINQSLSALGNVISALVNPKRTHIPYRDSKLTRLLQDSLGGNTRTVVIATISPSESAVDETISTLQFADRAKCVAIRVKVNELVDDAILTGVNNQTDSQSSLTPQMPIPILRQGHKGLKALKKFRATSPYNNAVPRKKERATPPEATSNGGSSQSTNAIVNSVRDIGLELSVYKFRYDCWYNCTIVGFDRKRRMHCCQYDCGDKQWQDLSGHKVKVIGRSDDSS</sequence>
<dbReference type="GO" id="GO:0005524">
    <property type="term" value="F:ATP binding"/>
    <property type="evidence" value="ECO:0007669"/>
    <property type="project" value="UniProtKB-KW"/>
</dbReference>
<evidence type="ECO:0000256" key="6">
    <source>
        <dbReference type="RuleBase" id="RU000394"/>
    </source>
</evidence>
<evidence type="ECO:0000256" key="3">
    <source>
        <dbReference type="ARBA" id="ARBA00023054"/>
    </source>
</evidence>
<dbReference type="GO" id="GO:0005874">
    <property type="term" value="C:microtubule"/>
    <property type="evidence" value="ECO:0007669"/>
    <property type="project" value="UniProtKB-KW"/>
</dbReference>
<feature type="transmembrane region" description="Helical" evidence="8">
    <location>
        <begin position="122"/>
        <end position="141"/>
    </location>
</feature>
<dbReference type="PANTHER" id="PTHR47968:SF75">
    <property type="entry name" value="CENTROMERE-ASSOCIATED PROTEIN E"/>
    <property type="match status" value="1"/>
</dbReference>
<evidence type="ECO:0000256" key="2">
    <source>
        <dbReference type="ARBA" id="ARBA00022840"/>
    </source>
</evidence>
<dbReference type="SMART" id="SM00129">
    <property type="entry name" value="KISc"/>
    <property type="match status" value="1"/>
</dbReference>
<proteinExistence type="inferred from homology"/>
<feature type="transmembrane region" description="Helical" evidence="8">
    <location>
        <begin position="45"/>
        <end position="66"/>
    </location>
</feature>
<evidence type="ECO:0000313" key="10">
    <source>
        <dbReference type="EMBL" id="KAG6971012.1"/>
    </source>
</evidence>
<gene>
    <name evidence="10" type="ORF">JG688_00004630</name>
</gene>